<keyword evidence="1" id="KW-1133">Transmembrane helix</keyword>
<reference evidence="2 3" key="1">
    <citation type="submission" date="2013-03" db="EMBL/GenBank/DDBJ databases">
        <title>Draft genome sequence of Gracibacillus halophilus YIM-C55.5, a moderately halophilic and thermophilic organism from the Xiaochaidamu salt lake.</title>
        <authorList>
            <person name="Sugumar T."/>
            <person name="Polireddy D.R."/>
            <person name="Antony A."/>
            <person name="Madhava Y.R."/>
            <person name="Sivakumar N."/>
        </authorList>
    </citation>
    <scope>NUCLEOTIDE SEQUENCE [LARGE SCALE GENOMIC DNA]</scope>
    <source>
        <strain evidence="2 3">YIM-C55.5</strain>
    </source>
</reference>
<keyword evidence="1" id="KW-0812">Transmembrane</keyword>
<dbReference type="STRING" id="1308866.J416_06550"/>
<feature type="transmembrane region" description="Helical" evidence="1">
    <location>
        <begin position="102"/>
        <end position="127"/>
    </location>
</feature>
<dbReference type="PATRIC" id="fig|1308866.3.peg.1322"/>
<dbReference type="Proteomes" id="UP000012283">
    <property type="component" value="Unassembled WGS sequence"/>
</dbReference>
<dbReference type="Pfam" id="PF04854">
    <property type="entry name" value="DUF624"/>
    <property type="match status" value="1"/>
</dbReference>
<proteinExistence type="predicted"/>
<feature type="transmembrane region" description="Helical" evidence="1">
    <location>
        <begin position="173"/>
        <end position="192"/>
    </location>
</feature>
<comment type="caution">
    <text evidence="2">The sequence shown here is derived from an EMBL/GenBank/DDBJ whole genome shotgun (WGS) entry which is preliminary data.</text>
</comment>
<dbReference type="InterPro" id="IPR006938">
    <property type="entry name" value="DUF624"/>
</dbReference>
<feature type="transmembrane region" description="Helical" evidence="1">
    <location>
        <begin position="77"/>
        <end position="96"/>
    </location>
</feature>
<feature type="transmembrane region" description="Helical" evidence="1">
    <location>
        <begin position="22"/>
        <end position="47"/>
    </location>
</feature>
<dbReference type="AlphaFoldDB" id="N4WS95"/>
<evidence type="ECO:0000256" key="1">
    <source>
        <dbReference type="SAM" id="Phobius"/>
    </source>
</evidence>
<dbReference type="eggNOG" id="COG5578">
    <property type="taxonomic scope" value="Bacteria"/>
</dbReference>
<name>N4WS95_9BACI</name>
<organism evidence="2 3">
    <name type="scientific">Gracilibacillus halophilus YIM-C55.5</name>
    <dbReference type="NCBI Taxonomy" id="1308866"/>
    <lineage>
        <taxon>Bacteria</taxon>
        <taxon>Bacillati</taxon>
        <taxon>Bacillota</taxon>
        <taxon>Bacilli</taxon>
        <taxon>Bacillales</taxon>
        <taxon>Bacillaceae</taxon>
        <taxon>Gracilibacillus</taxon>
    </lineage>
</organism>
<evidence type="ECO:0000313" key="2">
    <source>
        <dbReference type="EMBL" id="ENH97270.1"/>
    </source>
</evidence>
<dbReference type="EMBL" id="APML01000020">
    <property type="protein sequence ID" value="ENH97270.1"/>
    <property type="molecule type" value="Genomic_DNA"/>
</dbReference>
<evidence type="ECO:0000313" key="3">
    <source>
        <dbReference type="Proteomes" id="UP000012283"/>
    </source>
</evidence>
<protein>
    <recommendedName>
        <fullName evidence="4">DUF624 domain-containing protein</fullName>
    </recommendedName>
</protein>
<gene>
    <name evidence="2" type="ORF">J416_06550</name>
</gene>
<keyword evidence="3" id="KW-1185">Reference proteome</keyword>
<sequence length="210" mass="24514">MHPDGFIYRSMVWLTRLTYLNLLWIFFSLLGLVIGGFFPALTAMFAVERKWIRGNTSFAILPYFWNVYRNNFKSSNILGIPFILLFLLIYLNLQLTQVLGQLLGNILLFLLFALSFLVIIVFLYLFPTYIHYDVRLIKSLIFSLIIALSAPMQTFLLMINLIGFLIITIYVPGVFFLFVGSASSLIIMWFAYRAMIQIENRKELIVRHEK</sequence>
<accession>N4WS95</accession>
<keyword evidence="1" id="KW-0472">Membrane</keyword>
<dbReference type="RefSeq" id="WP_003466902.1">
    <property type="nucleotide sequence ID" value="NZ_APML01000020.1"/>
</dbReference>
<feature type="transmembrane region" description="Helical" evidence="1">
    <location>
        <begin position="139"/>
        <end position="167"/>
    </location>
</feature>
<evidence type="ECO:0008006" key="4">
    <source>
        <dbReference type="Google" id="ProtNLM"/>
    </source>
</evidence>